<proteinExistence type="predicted"/>
<keyword evidence="2" id="KW-0472">Membrane</keyword>
<accession>K0SCH1</accession>
<keyword evidence="4" id="KW-1185">Reference proteome</keyword>
<feature type="compositionally biased region" description="Basic and acidic residues" evidence="1">
    <location>
        <begin position="231"/>
        <end position="240"/>
    </location>
</feature>
<gene>
    <name evidence="3" type="ORF">THAOC_16754</name>
</gene>
<organism evidence="3 4">
    <name type="scientific">Thalassiosira oceanica</name>
    <name type="common">Marine diatom</name>
    <dbReference type="NCBI Taxonomy" id="159749"/>
    <lineage>
        <taxon>Eukaryota</taxon>
        <taxon>Sar</taxon>
        <taxon>Stramenopiles</taxon>
        <taxon>Ochrophyta</taxon>
        <taxon>Bacillariophyta</taxon>
        <taxon>Coscinodiscophyceae</taxon>
        <taxon>Thalassiosirophycidae</taxon>
        <taxon>Thalassiosirales</taxon>
        <taxon>Thalassiosiraceae</taxon>
        <taxon>Thalassiosira</taxon>
    </lineage>
</organism>
<evidence type="ECO:0000256" key="1">
    <source>
        <dbReference type="SAM" id="MobiDB-lite"/>
    </source>
</evidence>
<evidence type="ECO:0000256" key="2">
    <source>
        <dbReference type="SAM" id="Phobius"/>
    </source>
</evidence>
<evidence type="ECO:0000313" key="4">
    <source>
        <dbReference type="Proteomes" id="UP000266841"/>
    </source>
</evidence>
<sequence>PSETRDCIDAAGWNENPEAETAATPAPAAVCLDPPIIETVENETAKQSTCDHELVTEPSKSIRLALWGLWSGLVRLVGSGLGLTLLLASGWFIGLSLDPLNRSSIPQHLNMPSVAFHRASEGMLWIQLMSFPSDGDDFIASAGCESDETVLSLQVADDVASGVLPVHTNKSVALYANNTNDMQWEVENELQWEAEIEINDGLPSLSSPSSLRTNTKPTNDDALCDDTSSMPDDRVSEGDERVVGSMPVNDDALLISYLSTSTSMMAHDSELEGDGNFFSSDSDGVYVPEGEVYYMMNGDRLADDDSQLPFGFFIDAGACNELCDDELRDDELRGVFGVLLLFCYLSSLLQSVDDVEIPSADLQCELPMSEFQVWSKVIRSCGLSLEVEADSPQPAIEFSRNRAIERPWDVWIRKFIHFFYQQTNYLQLRVCQLMELQPFGDVLSMTNSSLLAIESMSDLMRAIIEQEGVTCGLHFAQIIQLRESFFSFTNKYLREMTIYLSQSTASRPIFRLQHGYMCAILIHSKLCAAIRFLPAWFDTSFLLSDLIAVSTAQQESCEEGRPRGTEPMGVSQSYTEVAWCRPTGTEPTGARRNQRQTKPTGVQSSTSLPEREAIRGGVQYQQAE</sequence>
<feature type="region of interest" description="Disordered" evidence="1">
    <location>
        <begin position="1"/>
        <end position="24"/>
    </location>
</feature>
<evidence type="ECO:0000313" key="3">
    <source>
        <dbReference type="EMBL" id="EJK62624.1"/>
    </source>
</evidence>
<keyword evidence="2" id="KW-0812">Transmembrane</keyword>
<dbReference type="AlphaFoldDB" id="K0SCH1"/>
<dbReference type="Proteomes" id="UP000266841">
    <property type="component" value="Unassembled WGS sequence"/>
</dbReference>
<feature type="compositionally biased region" description="Low complexity" evidence="1">
    <location>
        <begin position="202"/>
        <end position="211"/>
    </location>
</feature>
<keyword evidence="2" id="KW-1133">Transmembrane helix</keyword>
<feature type="transmembrane region" description="Helical" evidence="2">
    <location>
        <begin position="73"/>
        <end position="94"/>
    </location>
</feature>
<feature type="non-terminal residue" evidence="3">
    <location>
        <position position="1"/>
    </location>
</feature>
<feature type="region of interest" description="Disordered" evidence="1">
    <location>
        <begin position="201"/>
        <end position="240"/>
    </location>
</feature>
<comment type="caution">
    <text evidence="3">The sequence shown here is derived from an EMBL/GenBank/DDBJ whole genome shotgun (WGS) entry which is preliminary data.</text>
</comment>
<feature type="compositionally biased region" description="Polar residues" evidence="1">
    <location>
        <begin position="596"/>
        <end position="608"/>
    </location>
</feature>
<name>K0SCH1_THAOC</name>
<dbReference type="EMBL" id="AGNL01018735">
    <property type="protein sequence ID" value="EJK62624.1"/>
    <property type="molecule type" value="Genomic_DNA"/>
</dbReference>
<feature type="compositionally biased region" description="Low complexity" evidence="1">
    <location>
        <begin position="14"/>
        <end position="24"/>
    </location>
</feature>
<protein>
    <submittedName>
        <fullName evidence="3">Uncharacterized protein</fullName>
    </submittedName>
</protein>
<feature type="region of interest" description="Disordered" evidence="1">
    <location>
        <begin position="580"/>
        <end position="624"/>
    </location>
</feature>
<reference evidence="3 4" key="1">
    <citation type="journal article" date="2012" name="Genome Biol.">
        <title>Genome and low-iron response of an oceanic diatom adapted to chronic iron limitation.</title>
        <authorList>
            <person name="Lommer M."/>
            <person name="Specht M."/>
            <person name="Roy A.S."/>
            <person name="Kraemer L."/>
            <person name="Andreson R."/>
            <person name="Gutowska M.A."/>
            <person name="Wolf J."/>
            <person name="Bergner S.V."/>
            <person name="Schilhabel M.B."/>
            <person name="Klostermeier U.C."/>
            <person name="Beiko R.G."/>
            <person name="Rosenstiel P."/>
            <person name="Hippler M."/>
            <person name="Laroche J."/>
        </authorList>
    </citation>
    <scope>NUCLEOTIDE SEQUENCE [LARGE SCALE GENOMIC DNA]</scope>
    <source>
        <strain evidence="3 4">CCMP1005</strain>
    </source>
</reference>